<proteinExistence type="predicted"/>
<feature type="transmembrane region" description="Helical" evidence="1">
    <location>
        <begin position="284"/>
        <end position="305"/>
    </location>
</feature>
<protein>
    <recommendedName>
        <fullName evidence="2">DUF2157 domain-containing protein</fullName>
    </recommendedName>
</protein>
<reference evidence="3" key="2">
    <citation type="submission" date="2020-09" db="EMBL/GenBank/DDBJ databases">
        <authorList>
            <person name="Sun Q."/>
            <person name="Zhou Y."/>
        </authorList>
    </citation>
    <scope>NUCLEOTIDE SEQUENCE</scope>
    <source>
        <strain evidence="3">CGMCC 1.7086</strain>
    </source>
</reference>
<feature type="transmembrane region" description="Helical" evidence="1">
    <location>
        <begin position="197"/>
        <end position="215"/>
    </location>
</feature>
<feature type="transmembrane region" description="Helical" evidence="1">
    <location>
        <begin position="221"/>
        <end position="239"/>
    </location>
</feature>
<feature type="transmembrane region" description="Helical" evidence="1">
    <location>
        <begin position="73"/>
        <end position="93"/>
    </location>
</feature>
<feature type="transmembrane region" description="Helical" evidence="1">
    <location>
        <begin position="45"/>
        <end position="66"/>
    </location>
</feature>
<feature type="transmembrane region" description="Helical" evidence="1">
    <location>
        <begin position="172"/>
        <end position="190"/>
    </location>
</feature>
<accession>A0A917Z4V0</accession>
<feature type="transmembrane region" description="Helical" evidence="1">
    <location>
        <begin position="317"/>
        <end position="336"/>
    </location>
</feature>
<feature type="transmembrane region" description="Helical" evidence="1">
    <location>
        <begin position="395"/>
        <end position="416"/>
    </location>
</feature>
<name>A0A917Z4V0_9ALTE</name>
<comment type="caution">
    <text evidence="3">The sequence shown here is derived from an EMBL/GenBank/DDBJ whole genome shotgun (WGS) entry which is preliminary data.</text>
</comment>
<sequence>MKNAHLRWLQQQAAEWRGKGIISEQQHQAILALYPEPANNNWGQWLIYAFAAVILGLGIVLFFAYNWQDMHRYLKLLVVLTATCSVATATWFLQRKSTSPLADGLGLLWSMLFGAAIWLVSQIYHMDEHYPNFFMLWGLSALALAIILKHWMHSLLALLLLAVWAGAEMWEYNATLHPALAALLALYVFCWRSQPGWLLLLSAYTSLLMLLSGLYNASGVFPEMVVLATSSLLICLGYAKGTSASQYQLRLGLLYPAYTVVLLWLLAFGFDAKQLGWSTEETPAHWLGLLACAAVVSAFATLLMLPDQCKNSRLERSAHLVLLAISNALVLSLAYIPRWLSGQVLDMLFILILVAHCMLFIRQGNRQQRGLMVGCFALLLAIVVFVRFMDLFDNLLLRSLAFVLVGLGLFLVGWYYQRNKDVKA</sequence>
<dbReference type="RefSeq" id="WP_188699100.1">
    <property type="nucleotide sequence ID" value="NZ_BMLS01000009.1"/>
</dbReference>
<dbReference type="InterPro" id="IPR018677">
    <property type="entry name" value="DUF2157"/>
</dbReference>
<feature type="transmembrane region" description="Helical" evidence="1">
    <location>
        <begin position="342"/>
        <end position="361"/>
    </location>
</feature>
<keyword evidence="1" id="KW-1133">Transmembrane helix</keyword>
<dbReference type="AlphaFoldDB" id="A0A917Z4V0"/>
<organism evidence="3 4">
    <name type="scientific">Bowmanella pacifica</name>
    <dbReference type="NCBI Taxonomy" id="502051"/>
    <lineage>
        <taxon>Bacteria</taxon>
        <taxon>Pseudomonadati</taxon>
        <taxon>Pseudomonadota</taxon>
        <taxon>Gammaproteobacteria</taxon>
        <taxon>Alteromonadales</taxon>
        <taxon>Alteromonadaceae</taxon>
        <taxon>Bowmanella</taxon>
    </lineage>
</organism>
<dbReference type="Pfam" id="PF09925">
    <property type="entry name" value="DUF2157"/>
    <property type="match status" value="1"/>
</dbReference>
<feature type="transmembrane region" description="Helical" evidence="1">
    <location>
        <begin position="370"/>
        <end position="389"/>
    </location>
</feature>
<feature type="transmembrane region" description="Helical" evidence="1">
    <location>
        <begin position="133"/>
        <end position="152"/>
    </location>
</feature>
<feature type="transmembrane region" description="Helical" evidence="1">
    <location>
        <begin position="251"/>
        <end position="272"/>
    </location>
</feature>
<dbReference type="EMBL" id="BMLS01000009">
    <property type="protein sequence ID" value="GGO74792.1"/>
    <property type="molecule type" value="Genomic_DNA"/>
</dbReference>
<gene>
    <name evidence="3" type="ORF">GCM10010982_38460</name>
</gene>
<feature type="domain" description="DUF2157" evidence="2">
    <location>
        <begin position="15"/>
        <end position="150"/>
    </location>
</feature>
<keyword evidence="1" id="KW-0812">Transmembrane</keyword>
<keyword evidence="1" id="KW-0472">Membrane</keyword>
<evidence type="ECO:0000313" key="4">
    <source>
        <dbReference type="Proteomes" id="UP000606935"/>
    </source>
</evidence>
<evidence type="ECO:0000259" key="2">
    <source>
        <dbReference type="Pfam" id="PF09925"/>
    </source>
</evidence>
<dbReference type="Proteomes" id="UP000606935">
    <property type="component" value="Unassembled WGS sequence"/>
</dbReference>
<evidence type="ECO:0000313" key="3">
    <source>
        <dbReference type="EMBL" id="GGO74792.1"/>
    </source>
</evidence>
<keyword evidence="4" id="KW-1185">Reference proteome</keyword>
<reference evidence="3" key="1">
    <citation type="journal article" date="2014" name="Int. J. Syst. Evol. Microbiol.">
        <title>Complete genome sequence of Corynebacterium casei LMG S-19264T (=DSM 44701T), isolated from a smear-ripened cheese.</title>
        <authorList>
            <consortium name="US DOE Joint Genome Institute (JGI-PGF)"/>
            <person name="Walter F."/>
            <person name="Albersmeier A."/>
            <person name="Kalinowski J."/>
            <person name="Ruckert C."/>
        </authorList>
    </citation>
    <scope>NUCLEOTIDE SEQUENCE</scope>
    <source>
        <strain evidence="3">CGMCC 1.7086</strain>
    </source>
</reference>
<evidence type="ECO:0000256" key="1">
    <source>
        <dbReference type="SAM" id="Phobius"/>
    </source>
</evidence>
<feature type="transmembrane region" description="Helical" evidence="1">
    <location>
        <begin position="105"/>
        <end position="121"/>
    </location>
</feature>